<comment type="subcellular location">
    <subcellularLocation>
        <location evidence="1">Membrane</location>
        <topology evidence="1">Single-pass membrane protein</topology>
    </subcellularLocation>
</comment>
<evidence type="ECO:0000256" key="4">
    <source>
        <dbReference type="ARBA" id="ARBA00022692"/>
    </source>
</evidence>
<gene>
    <name evidence="7" type="ORF">GCM10010967_54980</name>
</gene>
<keyword evidence="5" id="KW-1133">Transmembrane helix</keyword>
<dbReference type="SUPFAM" id="SSF53448">
    <property type="entry name" value="Nucleotide-diphospho-sugar transferases"/>
    <property type="match status" value="1"/>
</dbReference>
<dbReference type="PANTHER" id="PTHR21461:SF69">
    <property type="entry name" value="GLYCOSYLTRANSFERASE FAMILY 92 PROTEIN"/>
    <property type="match status" value="1"/>
</dbReference>
<dbReference type="InterPro" id="IPR029044">
    <property type="entry name" value="Nucleotide-diphossugar_trans"/>
</dbReference>
<evidence type="ECO:0000256" key="6">
    <source>
        <dbReference type="ARBA" id="ARBA00023136"/>
    </source>
</evidence>
<evidence type="ECO:0000313" key="8">
    <source>
        <dbReference type="Proteomes" id="UP000632339"/>
    </source>
</evidence>
<evidence type="ECO:0000313" key="7">
    <source>
        <dbReference type="EMBL" id="GGN12021.1"/>
    </source>
</evidence>
<protein>
    <recommendedName>
        <fullName evidence="9">Glycosyl transferase family 2</fullName>
    </recommendedName>
</protein>
<reference evidence="8" key="1">
    <citation type="journal article" date="2019" name="Int. J. Syst. Evol. Microbiol.">
        <title>The Global Catalogue of Microorganisms (GCM) 10K type strain sequencing project: providing services to taxonomists for standard genome sequencing and annotation.</title>
        <authorList>
            <consortium name="The Broad Institute Genomics Platform"/>
            <consortium name="The Broad Institute Genome Sequencing Center for Infectious Disease"/>
            <person name="Wu L."/>
            <person name="Ma J."/>
        </authorList>
    </citation>
    <scope>NUCLEOTIDE SEQUENCE [LARGE SCALE GENOMIC DNA]</scope>
    <source>
        <strain evidence="8">CGMCC 1.6375</strain>
    </source>
</reference>
<keyword evidence="4" id="KW-0812">Transmembrane</keyword>
<dbReference type="Proteomes" id="UP000632339">
    <property type="component" value="Unassembled WGS sequence"/>
</dbReference>
<proteinExistence type="predicted"/>
<dbReference type="PANTHER" id="PTHR21461">
    <property type="entry name" value="GLYCOSYLTRANSFERASE FAMILY 92 PROTEIN"/>
    <property type="match status" value="1"/>
</dbReference>
<sequence length="293" mass="33995">MPVTPAMFSIKNLISTLKGANVGQPAEPEYYLAVCCIVKNENDYLREWLEYHRKIGVEHFFIYDNGSEIPVEETVNTLGFNSFATVIEMPGKRKQVKAYQHCIDRFGKRARWIAFIDMDEFIVPKTDDVHLPKLLEKYENYGGLGVSWLIFGSNNHQRKPAGSQLENFTKRAEVDFLPNRHIKSIVQPQHVRAADMAHCFYYKQGFFCVNEHFMPIPHATADPSVDFIQLNHYYCRSFQEYHQKVARGNADTKRKRKLEEFHNHDRDANAVVDTTILDILKRLENSQPRGVAK</sequence>
<keyword evidence="6" id="KW-0472">Membrane</keyword>
<evidence type="ECO:0000256" key="3">
    <source>
        <dbReference type="ARBA" id="ARBA00022679"/>
    </source>
</evidence>
<dbReference type="EMBL" id="BMLI01000004">
    <property type="protein sequence ID" value="GGN12021.1"/>
    <property type="molecule type" value="Genomic_DNA"/>
</dbReference>
<keyword evidence="2" id="KW-0328">Glycosyltransferase</keyword>
<evidence type="ECO:0000256" key="5">
    <source>
        <dbReference type="ARBA" id="ARBA00022989"/>
    </source>
</evidence>
<organism evidence="7 8">
    <name type="scientific">Dyadobacter beijingensis</name>
    <dbReference type="NCBI Taxonomy" id="365489"/>
    <lineage>
        <taxon>Bacteria</taxon>
        <taxon>Pseudomonadati</taxon>
        <taxon>Bacteroidota</taxon>
        <taxon>Cytophagia</taxon>
        <taxon>Cytophagales</taxon>
        <taxon>Spirosomataceae</taxon>
        <taxon>Dyadobacter</taxon>
    </lineage>
</organism>
<dbReference type="InterPro" id="IPR008166">
    <property type="entry name" value="Glyco_transf_92"/>
</dbReference>
<evidence type="ECO:0000256" key="2">
    <source>
        <dbReference type="ARBA" id="ARBA00022676"/>
    </source>
</evidence>
<name>A0ABQ2IHQ2_9BACT</name>
<evidence type="ECO:0000256" key="1">
    <source>
        <dbReference type="ARBA" id="ARBA00004167"/>
    </source>
</evidence>
<evidence type="ECO:0008006" key="9">
    <source>
        <dbReference type="Google" id="ProtNLM"/>
    </source>
</evidence>
<comment type="caution">
    <text evidence="7">The sequence shown here is derived from an EMBL/GenBank/DDBJ whole genome shotgun (WGS) entry which is preliminary data.</text>
</comment>
<keyword evidence="3" id="KW-0808">Transferase</keyword>
<keyword evidence="8" id="KW-1185">Reference proteome</keyword>
<accession>A0ABQ2IHQ2</accession>
<dbReference type="Pfam" id="PF01697">
    <property type="entry name" value="Glyco_transf_92"/>
    <property type="match status" value="1"/>
</dbReference>